<feature type="compositionally biased region" description="Polar residues" evidence="1">
    <location>
        <begin position="35"/>
        <end position="46"/>
    </location>
</feature>
<proteinExistence type="predicted"/>
<evidence type="ECO:0000313" key="3">
    <source>
        <dbReference type="Proteomes" id="UP000615446"/>
    </source>
</evidence>
<evidence type="ECO:0000256" key="1">
    <source>
        <dbReference type="SAM" id="MobiDB-lite"/>
    </source>
</evidence>
<feature type="compositionally biased region" description="Acidic residues" evidence="1">
    <location>
        <begin position="207"/>
        <end position="216"/>
    </location>
</feature>
<organism evidence="2 3">
    <name type="scientific">Rhizophagus clarus</name>
    <dbReference type="NCBI Taxonomy" id="94130"/>
    <lineage>
        <taxon>Eukaryota</taxon>
        <taxon>Fungi</taxon>
        <taxon>Fungi incertae sedis</taxon>
        <taxon>Mucoromycota</taxon>
        <taxon>Glomeromycotina</taxon>
        <taxon>Glomeromycetes</taxon>
        <taxon>Glomerales</taxon>
        <taxon>Glomeraceae</taxon>
        <taxon>Rhizophagus</taxon>
    </lineage>
</organism>
<feature type="compositionally biased region" description="Low complexity" evidence="1">
    <location>
        <begin position="182"/>
        <end position="197"/>
    </location>
</feature>
<feature type="region of interest" description="Disordered" evidence="1">
    <location>
        <begin position="1"/>
        <end position="46"/>
    </location>
</feature>
<feature type="compositionally biased region" description="Polar residues" evidence="1">
    <location>
        <begin position="159"/>
        <end position="174"/>
    </location>
</feature>
<feature type="compositionally biased region" description="Basic and acidic residues" evidence="1">
    <location>
        <begin position="1"/>
        <end position="12"/>
    </location>
</feature>
<comment type="caution">
    <text evidence="2">The sequence shown here is derived from an EMBL/GenBank/DDBJ whole genome shotgun (WGS) entry which is preliminary data.</text>
</comment>
<sequence length="216" mass="23719">MSSQDLDKEQGIRKKGSLIKHWQPSQPQYQQPQSHGRNNLNSCNTPISTTATTSISSTATTSISTTATILTPNSTSVAATTSTISISMAATTSISMASTTSTISTSSISMVRNHLNLQWPSTTSTISIFNGRTPPQSQRPQQPQQNLNLANGRNHLYLNGSTSWHTSQHQQPSMAIQHHKQYQWSQSPSQQPQQYLPQLPPQPPQQIDDEEKIGDL</sequence>
<dbReference type="Proteomes" id="UP000615446">
    <property type="component" value="Unassembled WGS sequence"/>
</dbReference>
<name>A0A8H3MGH6_9GLOM</name>
<feature type="region of interest" description="Disordered" evidence="1">
    <location>
        <begin position="154"/>
        <end position="216"/>
    </location>
</feature>
<evidence type="ECO:0000313" key="2">
    <source>
        <dbReference type="EMBL" id="GET02420.1"/>
    </source>
</evidence>
<dbReference type="EMBL" id="BLAL01000311">
    <property type="protein sequence ID" value="GET02420.1"/>
    <property type="molecule type" value="Genomic_DNA"/>
</dbReference>
<gene>
    <name evidence="2" type="ORF">RCL2_002880100</name>
</gene>
<reference evidence="2" key="1">
    <citation type="submission" date="2019-10" db="EMBL/GenBank/DDBJ databases">
        <title>Conservation and host-specific expression of non-tandemly repeated heterogenous ribosome RNA gene in arbuscular mycorrhizal fungi.</title>
        <authorList>
            <person name="Maeda T."/>
            <person name="Kobayashi Y."/>
            <person name="Nakagawa T."/>
            <person name="Ezawa T."/>
            <person name="Yamaguchi K."/>
            <person name="Bino T."/>
            <person name="Nishimoto Y."/>
            <person name="Shigenobu S."/>
            <person name="Kawaguchi M."/>
        </authorList>
    </citation>
    <scope>NUCLEOTIDE SEQUENCE</scope>
    <source>
        <strain evidence="2">HR1</strain>
    </source>
</reference>
<protein>
    <submittedName>
        <fullName evidence="2">Uncharacterized protein</fullName>
    </submittedName>
</protein>
<feature type="compositionally biased region" description="Low complexity" evidence="1">
    <location>
        <begin position="23"/>
        <end position="34"/>
    </location>
</feature>
<accession>A0A8H3MGH6</accession>
<dbReference type="AlphaFoldDB" id="A0A8H3MGH6"/>